<dbReference type="PANTHER" id="PTHR32294">
    <property type="entry name" value="DNA POLYMERASE III SUBUNIT ALPHA"/>
    <property type="match status" value="1"/>
</dbReference>
<feature type="domain" description="Polymerase/histidinol phosphatase N-terminal" evidence="9">
    <location>
        <begin position="5"/>
        <end position="115"/>
    </location>
</feature>
<keyword evidence="3 10" id="KW-0808">Transferase</keyword>
<keyword evidence="6" id="KW-0239">DNA-directed DNA polymerase</keyword>
<dbReference type="EMBL" id="DVKT01000054">
    <property type="protein sequence ID" value="HIT39804.1"/>
    <property type="molecule type" value="Genomic_DNA"/>
</dbReference>
<dbReference type="CDD" id="cd12113">
    <property type="entry name" value="PHP_PolIIIA_DnaE3"/>
    <property type="match status" value="1"/>
</dbReference>
<dbReference type="InterPro" id="IPR004013">
    <property type="entry name" value="PHP_dom"/>
</dbReference>
<evidence type="ECO:0000256" key="5">
    <source>
        <dbReference type="ARBA" id="ARBA00022705"/>
    </source>
</evidence>
<evidence type="ECO:0000256" key="7">
    <source>
        <dbReference type="ARBA" id="ARBA00049244"/>
    </source>
</evidence>
<evidence type="ECO:0000256" key="1">
    <source>
        <dbReference type="ARBA" id="ARBA00012417"/>
    </source>
</evidence>
<evidence type="ECO:0000313" key="10">
    <source>
        <dbReference type="EMBL" id="HIT39804.1"/>
    </source>
</evidence>
<dbReference type="EC" id="2.7.7.7" evidence="1"/>
<evidence type="ECO:0000256" key="6">
    <source>
        <dbReference type="ARBA" id="ARBA00022932"/>
    </source>
</evidence>
<evidence type="ECO:0000313" key="11">
    <source>
        <dbReference type="Proteomes" id="UP000886722"/>
    </source>
</evidence>
<dbReference type="PANTHER" id="PTHR32294:SF0">
    <property type="entry name" value="DNA POLYMERASE III SUBUNIT ALPHA"/>
    <property type="match status" value="1"/>
</dbReference>
<evidence type="ECO:0000256" key="4">
    <source>
        <dbReference type="ARBA" id="ARBA00022695"/>
    </source>
</evidence>
<keyword evidence="4 10" id="KW-0548">Nucleotidyltransferase</keyword>
<dbReference type="Pfam" id="PF07733">
    <property type="entry name" value="DNA_pol3_alpha"/>
    <property type="match status" value="1"/>
</dbReference>
<dbReference type="Gene3D" id="1.10.150.870">
    <property type="match status" value="1"/>
</dbReference>
<dbReference type="Pfam" id="PF14579">
    <property type="entry name" value="HHH_6"/>
    <property type="match status" value="1"/>
</dbReference>
<dbReference type="GO" id="GO:0006260">
    <property type="term" value="P:DNA replication"/>
    <property type="evidence" value="ECO:0007669"/>
    <property type="project" value="UniProtKB-KW"/>
</dbReference>
<dbReference type="Pfam" id="PF17657">
    <property type="entry name" value="DNA_pol3_finger"/>
    <property type="match status" value="1"/>
</dbReference>
<dbReference type="Gene3D" id="3.20.20.140">
    <property type="entry name" value="Metal-dependent hydrolases"/>
    <property type="match status" value="1"/>
</dbReference>
<dbReference type="InterPro" id="IPR040982">
    <property type="entry name" value="DNA_pol3_finger"/>
</dbReference>
<dbReference type="Gene3D" id="1.10.10.1600">
    <property type="entry name" value="Bacterial DNA polymerase III alpha subunit, thumb domain"/>
    <property type="match status" value="1"/>
</dbReference>
<dbReference type="SUPFAM" id="SSF160975">
    <property type="entry name" value="AF1531-like"/>
    <property type="match status" value="1"/>
</dbReference>
<comment type="catalytic activity">
    <reaction evidence="7">
        <text>DNA(n) + a 2'-deoxyribonucleoside 5'-triphosphate = DNA(n+1) + diphosphate</text>
        <dbReference type="Rhea" id="RHEA:22508"/>
        <dbReference type="Rhea" id="RHEA-COMP:17339"/>
        <dbReference type="Rhea" id="RHEA-COMP:17340"/>
        <dbReference type="ChEBI" id="CHEBI:33019"/>
        <dbReference type="ChEBI" id="CHEBI:61560"/>
        <dbReference type="ChEBI" id="CHEBI:173112"/>
        <dbReference type="EC" id="2.7.7.7"/>
    </reaction>
</comment>
<keyword evidence="5" id="KW-0235">DNA replication</keyword>
<reference evidence="10" key="2">
    <citation type="journal article" date="2021" name="PeerJ">
        <title>Extensive microbial diversity within the chicken gut microbiome revealed by metagenomics and culture.</title>
        <authorList>
            <person name="Gilroy R."/>
            <person name="Ravi A."/>
            <person name="Getino M."/>
            <person name="Pursley I."/>
            <person name="Horton D.L."/>
            <person name="Alikhan N.F."/>
            <person name="Baker D."/>
            <person name="Gharbi K."/>
            <person name="Hall N."/>
            <person name="Watson M."/>
            <person name="Adriaenssens E.M."/>
            <person name="Foster-Nyarko E."/>
            <person name="Jarju S."/>
            <person name="Secka A."/>
            <person name="Antonio M."/>
            <person name="Oren A."/>
            <person name="Chaudhuri R.R."/>
            <person name="La Ragione R."/>
            <person name="Hildebrand F."/>
            <person name="Pallen M.J."/>
        </authorList>
    </citation>
    <scope>NUCLEOTIDE SEQUENCE</scope>
    <source>
        <strain evidence="10">21143</strain>
    </source>
</reference>
<keyword evidence="8" id="KW-0175">Coiled coil</keyword>
<feature type="coiled-coil region" evidence="8">
    <location>
        <begin position="59"/>
        <end position="100"/>
    </location>
</feature>
<gene>
    <name evidence="10" type="primary">dnaE</name>
    <name evidence="10" type="ORF">IAD06_07180</name>
</gene>
<evidence type="ECO:0000256" key="8">
    <source>
        <dbReference type="SAM" id="Coils"/>
    </source>
</evidence>
<organism evidence="10 11">
    <name type="scientific">Candidatus Caccoplasma intestinavium</name>
    <dbReference type="NCBI Taxonomy" id="2840716"/>
    <lineage>
        <taxon>Bacteria</taxon>
        <taxon>Pseudomonadati</taxon>
        <taxon>Bacteroidota</taxon>
        <taxon>Bacteroidia</taxon>
        <taxon>Bacteroidales</taxon>
        <taxon>Bacteroidaceae</taxon>
        <taxon>Bacteroidaceae incertae sedis</taxon>
        <taxon>Candidatus Caccoplasma</taxon>
    </lineage>
</organism>
<dbReference type="SUPFAM" id="SSF89550">
    <property type="entry name" value="PHP domain-like"/>
    <property type="match status" value="1"/>
</dbReference>
<dbReference type="GO" id="GO:0008408">
    <property type="term" value="F:3'-5' exonuclease activity"/>
    <property type="evidence" value="ECO:0007669"/>
    <property type="project" value="InterPro"/>
</dbReference>
<dbReference type="InterPro" id="IPR016195">
    <property type="entry name" value="Pol/histidinol_Pase-like"/>
</dbReference>
<dbReference type="Pfam" id="PF02811">
    <property type="entry name" value="PHP"/>
    <property type="match status" value="1"/>
</dbReference>
<dbReference type="SMART" id="SM00481">
    <property type="entry name" value="POLIIIAc"/>
    <property type="match status" value="1"/>
</dbReference>
<dbReference type="Proteomes" id="UP000886722">
    <property type="component" value="Unassembled WGS sequence"/>
</dbReference>
<accession>A0A9D1KDI5</accession>
<dbReference type="InterPro" id="IPR011708">
    <property type="entry name" value="DNA_pol3_alpha_NTPase_dom"/>
</dbReference>
<name>A0A9D1KDI5_9BACT</name>
<reference evidence="10" key="1">
    <citation type="submission" date="2020-10" db="EMBL/GenBank/DDBJ databases">
        <authorList>
            <person name="Gilroy R."/>
        </authorList>
    </citation>
    <scope>NUCLEOTIDE SEQUENCE</scope>
    <source>
        <strain evidence="10">21143</strain>
    </source>
</reference>
<dbReference type="CDD" id="cd04485">
    <property type="entry name" value="DnaE_OBF"/>
    <property type="match status" value="1"/>
</dbReference>
<proteinExistence type="predicted"/>
<comment type="caution">
    <text evidence="10">The sequence shown here is derived from an EMBL/GenBank/DDBJ whole genome shotgun (WGS) entry which is preliminary data.</text>
</comment>
<dbReference type="InterPro" id="IPR003141">
    <property type="entry name" value="Pol/His_phosphatase_N"/>
</dbReference>
<evidence type="ECO:0000259" key="9">
    <source>
        <dbReference type="SMART" id="SM00481"/>
    </source>
</evidence>
<dbReference type="InterPro" id="IPR029460">
    <property type="entry name" value="DNAPol_HHH"/>
</dbReference>
<dbReference type="GO" id="GO:0003887">
    <property type="term" value="F:DNA-directed DNA polymerase activity"/>
    <property type="evidence" value="ECO:0007669"/>
    <property type="project" value="UniProtKB-KW"/>
</dbReference>
<protein>
    <recommendedName>
        <fullName evidence="2">DNA polymerase III subunit alpha</fullName>
        <ecNumber evidence="1">2.7.7.7</ecNumber>
    </recommendedName>
</protein>
<dbReference type="InterPro" id="IPR004805">
    <property type="entry name" value="DnaE2/DnaE/PolC"/>
</dbReference>
<dbReference type="NCBIfam" id="NF004226">
    <property type="entry name" value="PRK05673.1"/>
    <property type="match status" value="1"/>
</dbReference>
<dbReference type="NCBIfam" id="TIGR00594">
    <property type="entry name" value="polc"/>
    <property type="match status" value="1"/>
</dbReference>
<evidence type="ECO:0000256" key="2">
    <source>
        <dbReference type="ARBA" id="ARBA00019114"/>
    </source>
</evidence>
<sequence length="1294" mass="147245">MQPFVHLHVHSQYSVLDGQASIQALVDKAHDDGMPGIALTDHGNMFGVKEFYNYIKKKNGKLKSAIQEIEQKIAAVTDDDPDKENKLAELQTQLEKAKSKKPFKPIIGCEMYVARKRLHDKNGKEDQSGYHLIVLAKNEKGYHNLIKLVSKAWTEGFYMRPRTDRVELEKYHEGLIIASACLGGEIPQKIMHGTPEEVEEAILWYKNIFGEDYYLEMQRHKATVPNANHETFERQQEVNEQLLKYAQKFGIKLICTNDVHFVNEEHADAHERLICLNTGRTIHESNPNMGYSKQEWLKTTEEMNGVFGDVPEALANTIEICDKVETYSIDHAPIMPTFEIPTDFGTEEEYRKKYTEKDLFDEFTQDENGNVVLSQDAAEKKIKVLGGYDKLYRIKLEADYLKKLAYDGAYKRYGNPLDKEIEERIIFELHIMKTMGFPGYFLIVQDFIAAARNMGVSVGPGRGSAAGSAVAYCLGITQIDPIKYDLLFERFLNPDRISLPDIDIDFDDDGRGEVLRWVTEKYGHEKVAHIITYGTMATKMAIKDVARVEELPLSESIRLTKLIPDRLPEVNGKSPKINIKNCIAAVPDLRAACEDERTRNTMKYAQMLEGNVRGTGVHACGTIICRDDITDWVPVSTADDKETGEKLLVTQYEGSVIEDTGLIKMDFLGLKTLSIIKEALTNIKLSRGIDIDIDNIDINDPATYKLYGEGRTIGTFQFESPGMQKYLRELQPSTFEDLIAMNALYRPGPMKYIPSFIARKHGKEKITYDIPIMEKYLKDTYGITVYQEQVMLLSRMLANFTRGQSDGLRKAMGKKIKEKLDELKPLFISGGEKNGHDRKILEKIWADWEDFASYAFNKSHATCYSWVAYQTAYLKANYPSEYMAAVLSRNISDIGEITKFMDECKSMGIKVLSPDVNESYLKFTVNKEGNIRFGLGAVKGVGENAVRCIIEEREKNGPFTDIFDFVQRVNLSACNRKNIECIAMSGGFDCFGLKRECYMSVNSKSESFSEILVRYGNKYQIDQNMQSNSLFGATNAVEVARPVIPETEAWSDLEKLNKEKELIGIYLSAHPLDKYRIALQYGCNTRMKELDDLEALKGRDLSMGGIVVGYREGITKNNKSFGIIKVEDYSGIGEFFLMGNDYVNFHKFGVSNLYVYIRGRVEPRFRDSTMLTVKINTIELLPDVNDRIIENLTIVLPSESVDRAMVDVLHENLPNDNEGKTKLYFELIDERDPEHTINLFARPFKISDISEITKFLINSNIEFKINGIKYLSDNPTEVDEENEETILELESEIA</sequence>
<evidence type="ECO:0000256" key="3">
    <source>
        <dbReference type="ARBA" id="ARBA00022679"/>
    </source>
</evidence>
<dbReference type="InterPro" id="IPR041931">
    <property type="entry name" value="DNA_pol3_alpha_thumb_dom"/>
</dbReference>